<proteinExistence type="predicted"/>
<evidence type="ECO:0000313" key="2">
    <source>
        <dbReference type="Proteomes" id="UP001385951"/>
    </source>
</evidence>
<comment type="caution">
    <text evidence="1">The sequence shown here is derived from an EMBL/GenBank/DDBJ whole genome shotgun (WGS) entry which is preliminary data.</text>
</comment>
<dbReference type="PANTHER" id="PTHR28152">
    <property type="entry name" value="HYDROXYACYL-THIOESTER DEHYDRATASE TYPE 2, MITOCHONDRIAL"/>
    <property type="match status" value="1"/>
</dbReference>
<dbReference type="SUPFAM" id="SSF54637">
    <property type="entry name" value="Thioesterase/thiol ester dehydrase-isomerase"/>
    <property type="match status" value="1"/>
</dbReference>
<gene>
    <name evidence="1" type="ORF">QCA50_003017</name>
</gene>
<dbReference type="EMBL" id="JASBNA010000003">
    <property type="protein sequence ID" value="KAK7693449.1"/>
    <property type="molecule type" value="Genomic_DNA"/>
</dbReference>
<reference evidence="1 2" key="1">
    <citation type="submission" date="2022-09" db="EMBL/GenBank/DDBJ databases">
        <authorList>
            <person name="Palmer J.M."/>
        </authorList>
    </citation>
    <scope>NUCLEOTIDE SEQUENCE [LARGE SCALE GENOMIC DNA]</scope>
    <source>
        <strain evidence="1 2">DSM 7382</strain>
    </source>
</reference>
<dbReference type="GO" id="GO:0005739">
    <property type="term" value="C:mitochondrion"/>
    <property type="evidence" value="ECO:0007669"/>
    <property type="project" value="TreeGrafter"/>
</dbReference>
<dbReference type="PANTHER" id="PTHR28152:SF1">
    <property type="entry name" value="HYDROXYACYL-THIOESTER DEHYDRATASE TYPE 2, MITOCHONDRIAL"/>
    <property type="match status" value="1"/>
</dbReference>
<organism evidence="1 2">
    <name type="scientific">Cerrena zonata</name>
    <dbReference type="NCBI Taxonomy" id="2478898"/>
    <lineage>
        <taxon>Eukaryota</taxon>
        <taxon>Fungi</taxon>
        <taxon>Dikarya</taxon>
        <taxon>Basidiomycota</taxon>
        <taxon>Agaricomycotina</taxon>
        <taxon>Agaricomycetes</taxon>
        <taxon>Polyporales</taxon>
        <taxon>Cerrenaceae</taxon>
        <taxon>Cerrena</taxon>
    </lineage>
</organism>
<dbReference type="AlphaFoldDB" id="A0AAW0GNL3"/>
<dbReference type="Proteomes" id="UP001385951">
    <property type="component" value="Unassembled WGS sequence"/>
</dbReference>
<dbReference type="Gene3D" id="3.10.129.10">
    <property type="entry name" value="Hotdog Thioesterase"/>
    <property type="match status" value="1"/>
</dbReference>
<evidence type="ECO:0000313" key="1">
    <source>
        <dbReference type="EMBL" id="KAK7693449.1"/>
    </source>
</evidence>
<dbReference type="InterPro" id="IPR029069">
    <property type="entry name" value="HotDog_dom_sf"/>
</dbReference>
<protein>
    <submittedName>
        <fullName evidence="1">Uncharacterized protein</fullName>
    </submittedName>
</protein>
<sequence length="320" mass="36028">MYNLLAPRTISQLGRRSYSTHVSAADVAALDHWISSEKRLVVHDTLRPEHLSNLYVTLPTRDGSQKPFRPPEDGDRLQPGHHLVFFHPRNQESVLRADGTDADFCPPEPFTRRMWAGGKMEWKKPLTLGTKVNSVSLIDSVEKKGFDTGKPMVFVNQRIVYSPSKNHGHGPGSIEETRSHVYLASPGNSRIVREVTGLPTADFEFTYLPTPTTLFRFSALTFNGHYIHLDKEYAQKSEGYPERLVHGPMTALMLLEVAKMHRPDSVFRSFEYRARNPLVVGRTITISGAWGKEGRSVQVWAQEAESGVVGMTGSINFERK</sequence>
<keyword evidence="2" id="KW-1185">Reference proteome</keyword>
<name>A0AAW0GNL3_9APHY</name>
<accession>A0AAW0GNL3</accession>
<dbReference type="GO" id="GO:0019171">
    <property type="term" value="F:(3R)-hydroxyacyl-[acyl-carrier-protein] dehydratase activity"/>
    <property type="evidence" value="ECO:0007669"/>
    <property type="project" value="TreeGrafter"/>
</dbReference>
<dbReference type="InterPro" id="IPR052741">
    <property type="entry name" value="Mitochondrial_HTD2"/>
</dbReference>